<gene>
    <name evidence="2" type="ORF">F2Y07_11820</name>
</gene>
<dbReference type="EMBL" id="VVXJ01000029">
    <property type="protein sequence ID" value="KAA2373961.1"/>
    <property type="molecule type" value="Genomic_DNA"/>
</dbReference>
<dbReference type="InterPro" id="IPR007374">
    <property type="entry name" value="ASCH_domain"/>
</dbReference>
<protein>
    <submittedName>
        <fullName evidence="2">ASCH domain-containing protein</fullName>
    </submittedName>
</protein>
<feature type="domain" description="ASCH" evidence="1">
    <location>
        <begin position="6"/>
        <end position="48"/>
    </location>
</feature>
<evidence type="ECO:0000313" key="3">
    <source>
        <dbReference type="Proteomes" id="UP000322658"/>
    </source>
</evidence>
<dbReference type="Proteomes" id="UP000322658">
    <property type="component" value="Unassembled WGS sequence"/>
</dbReference>
<name>A0A5B3GK74_9BACT</name>
<sequence>MINILLSVRQPFSGLILDGKKTIELRKNHPKISTKDDITLWIYESGKGGEHAIVGKCRYSGYASVSELLDFRVIEWVVSQARVEKDHLMNYAPCYGWLVRKPVRLPAAVPLSAIGMTRPPQSWQYITDEQAEMLERRMK</sequence>
<dbReference type="Pfam" id="PF04266">
    <property type="entry name" value="ASCH"/>
    <property type="match status" value="1"/>
</dbReference>
<dbReference type="SUPFAM" id="SSF88697">
    <property type="entry name" value="PUA domain-like"/>
    <property type="match status" value="1"/>
</dbReference>
<reference evidence="2 3" key="1">
    <citation type="journal article" date="2019" name="Nat. Med.">
        <title>A library of human gut bacterial isolates paired with longitudinal multiomics data enables mechanistic microbiome research.</title>
        <authorList>
            <person name="Poyet M."/>
            <person name="Groussin M."/>
            <person name="Gibbons S.M."/>
            <person name="Avila-Pacheco J."/>
            <person name="Jiang X."/>
            <person name="Kearney S.M."/>
            <person name="Perrotta A.R."/>
            <person name="Berdy B."/>
            <person name="Zhao S."/>
            <person name="Lieberman T.D."/>
            <person name="Swanson P.K."/>
            <person name="Smith M."/>
            <person name="Roesemann S."/>
            <person name="Alexander J.E."/>
            <person name="Rich S.A."/>
            <person name="Livny J."/>
            <person name="Vlamakis H."/>
            <person name="Clish C."/>
            <person name="Bullock K."/>
            <person name="Deik A."/>
            <person name="Scott J."/>
            <person name="Pierce K.A."/>
            <person name="Xavier R.J."/>
            <person name="Alm E.J."/>
        </authorList>
    </citation>
    <scope>NUCLEOTIDE SEQUENCE [LARGE SCALE GENOMIC DNA]</scope>
    <source>
        <strain evidence="2 3">BIOML-A1</strain>
    </source>
</reference>
<comment type="caution">
    <text evidence="2">The sequence shown here is derived from an EMBL/GenBank/DDBJ whole genome shotgun (WGS) entry which is preliminary data.</text>
</comment>
<evidence type="ECO:0000313" key="2">
    <source>
        <dbReference type="EMBL" id="KAA2373961.1"/>
    </source>
</evidence>
<dbReference type="AlphaFoldDB" id="A0A5B3GK74"/>
<evidence type="ECO:0000259" key="1">
    <source>
        <dbReference type="Pfam" id="PF04266"/>
    </source>
</evidence>
<dbReference type="InterPro" id="IPR015947">
    <property type="entry name" value="PUA-like_sf"/>
</dbReference>
<accession>A0A5B3GK74</accession>
<dbReference type="Gene3D" id="2.30.130.30">
    <property type="entry name" value="Hypothetical protein"/>
    <property type="match status" value="1"/>
</dbReference>
<organism evidence="2 3">
    <name type="scientific">Alistipes shahii</name>
    <dbReference type="NCBI Taxonomy" id="328814"/>
    <lineage>
        <taxon>Bacteria</taxon>
        <taxon>Pseudomonadati</taxon>
        <taxon>Bacteroidota</taxon>
        <taxon>Bacteroidia</taxon>
        <taxon>Bacteroidales</taxon>
        <taxon>Rikenellaceae</taxon>
        <taxon>Alistipes</taxon>
    </lineage>
</organism>
<proteinExistence type="predicted"/>